<dbReference type="AlphaFoldDB" id="A0A166SXG8"/>
<sequence>MRSGPSRGRTTVRSSDIEDSSDSDESTVHTPTRRNLFDLSPAPRTPRPNTHNRAQSLPPLSSDGIIKTSPIVGTAAQRTAIKRKKGQHQRLLTNTVGKEEREKEIAMQKDKAEKQKTNALNATLASLDPRGLTWSDLMTYVFDPVYKQGRHRYSGFFNTVGAASKILNHWISPQNPAHEEVHEWAVGYVERCVAGEGKFVNEKGFLHSKKATLSATNILNFSMQGHQDKLRKHAGTVTCAALMLLGEFSQKNNLLGQVMGLYMYASGAQKQVITVLSHLGLTESYSSITRKPRQAEDTEELEVPTMPSLKPWDAGTLRVLSNCMRGIARSVAATGLFGTVYDNINMVFRTAEQVIGRTDSQENGTCATIWPLWNLKLEDMKVSDLQKAFDIAPPLTLDQILLNPAETLQFDQCLLHCILRILVTHGGEKFKKFGDDLKASQPQTEYVIGLHKTDLHPLPGMNIDESTIVGNAEVVTAILTELGLLDGKGEMNFETLKIFAGDQLSIARLRALLNIRAGHEGKLGGYGWGLWMPGLFHAKIADMHGFFVTHWGKPNAGTRNPGSLSFHNTVLHRNPILLTSLPPFRTLRDLTFVSLYARLLHCLLLVSGKRSLDEYADSVTWEGLKTDAEKILHQYTDPARVGELRWKRRCHAVKWFHTKFRQKT</sequence>
<dbReference type="Proteomes" id="UP000076532">
    <property type="component" value="Unassembled WGS sequence"/>
</dbReference>
<organism evidence="3 4">
    <name type="scientific">Athelia psychrophila</name>
    <dbReference type="NCBI Taxonomy" id="1759441"/>
    <lineage>
        <taxon>Eukaryota</taxon>
        <taxon>Fungi</taxon>
        <taxon>Dikarya</taxon>
        <taxon>Basidiomycota</taxon>
        <taxon>Agaricomycotina</taxon>
        <taxon>Agaricomycetes</taxon>
        <taxon>Agaricomycetidae</taxon>
        <taxon>Atheliales</taxon>
        <taxon>Atheliaceae</taxon>
        <taxon>Athelia</taxon>
    </lineage>
</organism>
<feature type="region of interest" description="Disordered" evidence="1">
    <location>
        <begin position="1"/>
        <end position="70"/>
    </location>
</feature>
<keyword evidence="4" id="KW-1185">Reference proteome</keyword>
<name>A0A166SXG8_9AGAM</name>
<feature type="domain" description="DUF6589" evidence="2">
    <location>
        <begin position="392"/>
        <end position="645"/>
    </location>
</feature>
<proteinExistence type="predicted"/>
<evidence type="ECO:0000259" key="2">
    <source>
        <dbReference type="Pfam" id="PF20231"/>
    </source>
</evidence>
<evidence type="ECO:0000256" key="1">
    <source>
        <dbReference type="SAM" id="MobiDB-lite"/>
    </source>
</evidence>
<protein>
    <recommendedName>
        <fullName evidence="2">DUF6589 domain-containing protein</fullName>
    </recommendedName>
</protein>
<feature type="compositionally biased region" description="Polar residues" evidence="1">
    <location>
        <begin position="47"/>
        <end position="59"/>
    </location>
</feature>
<dbReference type="STRING" id="436010.A0A166SXG8"/>
<dbReference type="EMBL" id="KV417496">
    <property type="protein sequence ID" value="KZP29949.1"/>
    <property type="molecule type" value="Genomic_DNA"/>
</dbReference>
<dbReference type="InterPro" id="IPR046496">
    <property type="entry name" value="DUF6589"/>
</dbReference>
<dbReference type="Pfam" id="PF20231">
    <property type="entry name" value="DUF6589"/>
    <property type="match status" value="1"/>
</dbReference>
<gene>
    <name evidence="3" type="ORF">FIBSPDRAFT_985501</name>
</gene>
<accession>A0A166SXG8</accession>
<reference evidence="3 4" key="1">
    <citation type="journal article" date="2016" name="Mol. Biol. Evol.">
        <title>Comparative Genomics of Early-Diverging Mushroom-Forming Fungi Provides Insights into the Origins of Lignocellulose Decay Capabilities.</title>
        <authorList>
            <person name="Nagy L.G."/>
            <person name="Riley R."/>
            <person name="Tritt A."/>
            <person name="Adam C."/>
            <person name="Daum C."/>
            <person name="Floudas D."/>
            <person name="Sun H."/>
            <person name="Yadav J.S."/>
            <person name="Pangilinan J."/>
            <person name="Larsson K.H."/>
            <person name="Matsuura K."/>
            <person name="Barry K."/>
            <person name="Labutti K."/>
            <person name="Kuo R."/>
            <person name="Ohm R.A."/>
            <person name="Bhattacharya S.S."/>
            <person name="Shirouzu T."/>
            <person name="Yoshinaga Y."/>
            <person name="Martin F.M."/>
            <person name="Grigoriev I.V."/>
            <person name="Hibbett D.S."/>
        </authorList>
    </citation>
    <scope>NUCLEOTIDE SEQUENCE [LARGE SCALE GENOMIC DNA]</scope>
    <source>
        <strain evidence="3 4">CBS 109695</strain>
    </source>
</reference>
<evidence type="ECO:0000313" key="3">
    <source>
        <dbReference type="EMBL" id="KZP29949.1"/>
    </source>
</evidence>
<dbReference type="OrthoDB" id="2496395at2759"/>
<evidence type="ECO:0000313" key="4">
    <source>
        <dbReference type="Proteomes" id="UP000076532"/>
    </source>
</evidence>